<protein>
    <recommendedName>
        <fullName evidence="8">Cell division protein SepF</fullName>
    </recommendedName>
</protein>
<keyword evidence="2" id="KW-0717">Septation</keyword>
<evidence type="ECO:0000313" key="7">
    <source>
        <dbReference type="Proteomes" id="UP000000954"/>
    </source>
</evidence>
<feature type="compositionally biased region" description="Polar residues" evidence="5">
    <location>
        <begin position="145"/>
        <end position="161"/>
    </location>
</feature>
<dbReference type="Pfam" id="PF04472">
    <property type="entry name" value="SepF"/>
    <property type="match status" value="1"/>
</dbReference>
<evidence type="ECO:0000256" key="2">
    <source>
        <dbReference type="ARBA" id="ARBA00023210"/>
    </source>
</evidence>
<dbReference type="InterPro" id="IPR007561">
    <property type="entry name" value="Cell_div_SepF/SepF-rel"/>
</dbReference>
<name>C7MNZ9_CRYCD</name>
<proteinExistence type="predicted"/>
<evidence type="ECO:0008006" key="8">
    <source>
        <dbReference type="Google" id="ProtNLM"/>
    </source>
</evidence>
<sequence length="305" mass="33088">MEMSNFGRRSGGVISGLKDRFGIGASRRADTDYQDEYDDYAGSYDEYDEGAEEEVEADRYDSVTMRTAGTNRRHHSSYVSRASSDLNGRRSTSAHPPLVNYDDVRASAKATETFTTRRRSNSFRNSVGRASDFTPSGAEIDEVPATSTPDISTQSDAPSRTRSARSGGYNSLFDSSPTRAALQPDLKPPASAVGQGTHSAYDPYATYEGAGATSHQPTREVMVLTPVEYGEVESIARSLKAGDAVVLSLRHTPSQLSKRVLDFSFGVASALDARVDCIADKVFAITRPTPLTEDEIKKLRAKGVM</sequence>
<dbReference type="AlphaFoldDB" id="C7MNZ9"/>
<reference evidence="6 7" key="1">
    <citation type="journal article" date="2009" name="Stand. Genomic Sci.">
        <title>Complete genome sequence of Cryptobacterium curtum type strain (12-3).</title>
        <authorList>
            <person name="Mavrommatis K."/>
            <person name="Pukall R."/>
            <person name="Rohde C."/>
            <person name="Chen F."/>
            <person name="Sims D."/>
            <person name="Brettin T."/>
            <person name="Kuske C."/>
            <person name="Detter J.C."/>
            <person name="Han C."/>
            <person name="Lapidus A."/>
            <person name="Copeland A."/>
            <person name="Glavina Del Rio T."/>
            <person name="Nolan M."/>
            <person name="Lucas S."/>
            <person name="Tice H."/>
            <person name="Cheng J.F."/>
            <person name="Bruce D."/>
            <person name="Goodwin L."/>
            <person name="Pitluck S."/>
            <person name="Ovchinnikova G."/>
            <person name="Pati A."/>
            <person name="Ivanova N."/>
            <person name="Chen A."/>
            <person name="Palaniappan K."/>
            <person name="Chain P."/>
            <person name="D'haeseleer P."/>
            <person name="Goker M."/>
            <person name="Bristow J."/>
            <person name="Eisen J.A."/>
            <person name="Markowitz V."/>
            <person name="Hugenholtz P."/>
            <person name="Rohde M."/>
            <person name="Klenk H.P."/>
            <person name="Kyrpides N.C."/>
        </authorList>
    </citation>
    <scope>NUCLEOTIDE SEQUENCE [LARGE SCALE GENOMIC DNA]</scope>
    <source>
        <strain evidence="7">ATCC 700683 / DSM 15641 / 12-3</strain>
    </source>
</reference>
<organism evidence="6 7">
    <name type="scientific">Cryptobacterium curtum (strain ATCC 700683 / DSM 15641 / CCUG 43107 / 12-3)</name>
    <dbReference type="NCBI Taxonomy" id="469378"/>
    <lineage>
        <taxon>Bacteria</taxon>
        <taxon>Bacillati</taxon>
        <taxon>Actinomycetota</taxon>
        <taxon>Coriobacteriia</taxon>
        <taxon>Eggerthellales</taxon>
        <taxon>Eggerthellaceae</taxon>
        <taxon>Cryptobacterium</taxon>
    </lineage>
</organism>
<accession>C7MNZ9</accession>
<dbReference type="Proteomes" id="UP000000954">
    <property type="component" value="Chromosome"/>
</dbReference>
<gene>
    <name evidence="6" type="ordered locus">Ccur_09430</name>
</gene>
<feature type="region of interest" description="Disordered" evidence="5">
    <location>
        <begin position="28"/>
        <end position="197"/>
    </location>
</feature>
<keyword evidence="7" id="KW-1185">Reference proteome</keyword>
<dbReference type="EMBL" id="CP001682">
    <property type="protein sequence ID" value="ACU94639.1"/>
    <property type="molecule type" value="Genomic_DNA"/>
</dbReference>
<dbReference type="PANTHER" id="PTHR35798">
    <property type="entry name" value="CELL DIVISION PROTEIN SEPF"/>
    <property type="match status" value="1"/>
</dbReference>
<dbReference type="InterPro" id="IPR038594">
    <property type="entry name" value="SepF-like_sf"/>
</dbReference>
<keyword evidence="3" id="KW-0131">Cell cycle</keyword>
<dbReference type="HOGENOM" id="CLU_079307_0_0_11"/>
<dbReference type="GO" id="GO:0000917">
    <property type="term" value="P:division septum assembly"/>
    <property type="evidence" value="ECO:0007669"/>
    <property type="project" value="UniProtKB-KW"/>
</dbReference>
<feature type="compositionally biased region" description="Polar residues" evidence="5">
    <location>
        <begin position="77"/>
        <end position="94"/>
    </location>
</feature>
<dbReference type="OrthoDB" id="3731101at2"/>
<dbReference type="InterPro" id="IPR023052">
    <property type="entry name" value="Cell_div_SepF"/>
</dbReference>
<evidence type="ECO:0000256" key="3">
    <source>
        <dbReference type="ARBA" id="ARBA00023306"/>
    </source>
</evidence>
<dbReference type="RefSeq" id="WP_012803325.1">
    <property type="nucleotide sequence ID" value="NC_013170.1"/>
</dbReference>
<feature type="compositionally biased region" description="Polar residues" evidence="5">
    <location>
        <begin position="168"/>
        <end position="178"/>
    </location>
</feature>
<evidence type="ECO:0000256" key="4">
    <source>
        <dbReference type="ARBA" id="ARBA00044936"/>
    </source>
</evidence>
<dbReference type="PANTHER" id="PTHR35798:SF1">
    <property type="entry name" value="CELL DIVISION PROTEIN SEPF"/>
    <property type="match status" value="1"/>
</dbReference>
<dbReference type="KEGG" id="ccu:Ccur_09430"/>
<feature type="compositionally biased region" description="Acidic residues" evidence="5">
    <location>
        <begin position="32"/>
        <end position="56"/>
    </location>
</feature>
<comment type="function">
    <text evidence="4">Cell division protein that is part of the divisome complex and is recruited early to the Z-ring. Probably stimulates Z-ring formation, perhaps through the cross-linking of FtsZ protofilaments. Its function overlaps with FtsA.</text>
</comment>
<dbReference type="eggNOG" id="COG1799">
    <property type="taxonomic scope" value="Bacteria"/>
</dbReference>
<evidence type="ECO:0000256" key="5">
    <source>
        <dbReference type="SAM" id="MobiDB-lite"/>
    </source>
</evidence>
<evidence type="ECO:0000256" key="1">
    <source>
        <dbReference type="ARBA" id="ARBA00022618"/>
    </source>
</evidence>
<dbReference type="Gene3D" id="3.30.110.150">
    <property type="entry name" value="SepF-like protein"/>
    <property type="match status" value="1"/>
</dbReference>
<evidence type="ECO:0000313" key="6">
    <source>
        <dbReference type="EMBL" id="ACU94639.1"/>
    </source>
</evidence>
<keyword evidence="1" id="KW-0132">Cell division</keyword>
<dbReference type="STRING" id="469378.Ccur_09430"/>